<name>A0A7V4WX70_CALAY</name>
<feature type="transmembrane region" description="Helical" evidence="1">
    <location>
        <begin position="136"/>
        <end position="157"/>
    </location>
</feature>
<dbReference type="EMBL" id="DRQG01000152">
    <property type="protein sequence ID" value="HGY57302.1"/>
    <property type="molecule type" value="Genomic_DNA"/>
</dbReference>
<reference evidence="2" key="1">
    <citation type="journal article" date="2020" name="mSystems">
        <title>Genome- and Community-Level Interaction Insights into Carbon Utilization and Element Cycling Functions of Hydrothermarchaeota in Hydrothermal Sediment.</title>
        <authorList>
            <person name="Zhou Z."/>
            <person name="Liu Y."/>
            <person name="Xu W."/>
            <person name="Pan J."/>
            <person name="Luo Z.H."/>
            <person name="Li M."/>
        </authorList>
    </citation>
    <scope>NUCLEOTIDE SEQUENCE [LARGE SCALE GENOMIC DNA]</scope>
    <source>
        <strain evidence="2">HyVt-577</strain>
    </source>
</reference>
<comment type="caution">
    <text evidence="2">The sequence shown here is derived from an EMBL/GenBank/DDBJ whole genome shotgun (WGS) entry which is preliminary data.</text>
</comment>
<evidence type="ECO:0000313" key="2">
    <source>
        <dbReference type="EMBL" id="HGY57302.1"/>
    </source>
</evidence>
<accession>A0A7V4WX70</accession>
<proteinExistence type="predicted"/>
<dbReference type="AlphaFoldDB" id="A0A7V4WX70"/>
<sequence>MQKPLLRWILAILITLSAAAYQRLTGPTYPFKGEISLDGQSISYKLLRSHGGAGNQPVSLALLDTSYSGYVVFKRYKVNEEWQKLPMHRTANGLYAELPHQPPAGKLEYYILLERGTEQVTIPAHTTVVTRFKGEVPLYVLIPHILFMFFAFLFSNLTGLEAIARGPNLARFTFITFVLLIIGGMILGPLVQKHAFDAYWTGIPFGYDLTDNKTLIAVLGWLLALWAVRKNPDKPSTRWLVVFAAVLMLAVYLIPHSMMGSELDYNSMKVKTG</sequence>
<keyword evidence="1" id="KW-1133">Transmembrane helix</keyword>
<protein>
    <submittedName>
        <fullName evidence="2">Uncharacterized protein</fullName>
    </submittedName>
</protein>
<keyword evidence="1" id="KW-0472">Membrane</keyword>
<evidence type="ECO:0000256" key="1">
    <source>
        <dbReference type="SAM" id="Phobius"/>
    </source>
</evidence>
<organism evidence="2">
    <name type="scientific">Caldithrix abyssi</name>
    <dbReference type="NCBI Taxonomy" id="187145"/>
    <lineage>
        <taxon>Bacteria</taxon>
        <taxon>Pseudomonadati</taxon>
        <taxon>Calditrichota</taxon>
        <taxon>Calditrichia</taxon>
        <taxon>Calditrichales</taxon>
        <taxon>Calditrichaceae</taxon>
        <taxon>Caldithrix</taxon>
    </lineage>
</organism>
<keyword evidence="1" id="KW-0812">Transmembrane</keyword>
<dbReference type="Proteomes" id="UP000885779">
    <property type="component" value="Unassembled WGS sequence"/>
</dbReference>
<feature type="transmembrane region" description="Helical" evidence="1">
    <location>
        <begin position="212"/>
        <end position="228"/>
    </location>
</feature>
<feature type="transmembrane region" description="Helical" evidence="1">
    <location>
        <begin position="240"/>
        <end position="259"/>
    </location>
</feature>
<feature type="transmembrane region" description="Helical" evidence="1">
    <location>
        <begin position="169"/>
        <end position="192"/>
    </location>
</feature>
<gene>
    <name evidence="2" type="ORF">ENK44_16460</name>
</gene>